<dbReference type="InterPro" id="IPR003439">
    <property type="entry name" value="ABC_transporter-like_ATP-bd"/>
</dbReference>
<dbReference type="Pfam" id="PF00005">
    <property type="entry name" value="ABC_tran"/>
    <property type="match status" value="2"/>
</dbReference>
<evidence type="ECO:0000313" key="8">
    <source>
        <dbReference type="EMBL" id="HHE33063.1"/>
    </source>
</evidence>
<dbReference type="InterPro" id="IPR003593">
    <property type="entry name" value="AAA+_ATPase"/>
</dbReference>
<dbReference type="SMART" id="SM00382">
    <property type="entry name" value="AAA"/>
    <property type="match status" value="2"/>
</dbReference>
<dbReference type="PANTHER" id="PTHR19211">
    <property type="entry name" value="ATP-BINDING TRANSPORT PROTEIN-RELATED"/>
    <property type="match status" value="1"/>
</dbReference>
<evidence type="ECO:0000256" key="3">
    <source>
        <dbReference type="ARBA" id="ARBA00022840"/>
    </source>
</evidence>
<dbReference type="InterPro" id="IPR027417">
    <property type="entry name" value="P-loop_NTPase"/>
</dbReference>
<dbReference type="PROSITE" id="PS00211">
    <property type="entry name" value="ABC_TRANSPORTER_1"/>
    <property type="match status" value="2"/>
</dbReference>
<evidence type="ECO:0000256" key="6">
    <source>
        <dbReference type="SAM" id="MobiDB-lite"/>
    </source>
</evidence>
<keyword evidence="3 8" id="KW-0067">ATP-binding</keyword>
<comment type="similarity">
    <text evidence="5">Belongs to the ABC transporter superfamily. ABCF family. Uup subfamily.</text>
</comment>
<dbReference type="PANTHER" id="PTHR19211:SF14">
    <property type="entry name" value="ATP-BINDING CASSETTE SUB-FAMILY F MEMBER 1"/>
    <property type="match status" value="1"/>
</dbReference>
<reference evidence="8" key="1">
    <citation type="journal article" date="2020" name="mSystems">
        <title>Genome- and Community-Level Interaction Insights into Carbon Utilization and Element Cycling Functions of Hydrothermarchaeota in Hydrothermal Sediment.</title>
        <authorList>
            <person name="Zhou Z."/>
            <person name="Liu Y."/>
            <person name="Xu W."/>
            <person name="Pan J."/>
            <person name="Luo Z.H."/>
            <person name="Li M."/>
        </authorList>
    </citation>
    <scope>NUCLEOTIDE SEQUENCE [LARGE SCALE GENOMIC DNA]</scope>
    <source>
        <strain evidence="8">HyVt-633</strain>
    </source>
</reference>
<feature type="region of interest" description="Disordered" evidence="6">
    <location>
        <begin position="555"/>
        <end position="591"/>
    </location>
</feature>
<evidence type="ECO:0000256" key="5">
    <source>
        <dbReference type="ARBA" id="ARBA00061478"/>
    </source>
</evidence>
<dbReference type="Pfam" id="PF16326">
    <property type="entry name" value="ABC_tran_CTD"/>
    <property type="match status" value="1"/>
</dbReference>
<dbReference type="NCBIfam" id="NF000355">
    <property type="entry name" value="ribo_prot_ABC_F"/>
    <property type="match status" value="1"/>
</dbReference>
<dbReference type="InterPro" id="IPR050611">
    <property type="entry name" value="ABCF"/>
</dbReference>
<feature type="compositionally biased region" description="Basic and acidic residues" evidence="6">
    <location>
        <begin position="555"/>
        <end position="567"/>
    </location>
</feature>
<feature type="compositionally biased region" description="Low complexity" evidence="6">
    <location>
        <begin position="568"/>
        <end position="586"/>
    </location>
</feature>
<feature type="domain" description="ABC transporter" evidence="7">
    <location>
        <begin position="2"/>
        <end position="267"/>
    </location>
</feature>
<dbReference type="EMBL" id="DRSQ01000231">
    <property type="protein sequence ID" value="HHE33063.1"/>
    <property type="molecule type" value="Genomic_DNA"/>
</dbReference>
<evidence type="ECO:0000256" key="1">
    <source>
        <dbReference type="ARBA" id="ARBA00022737"/>
    </source>
</evidence>
<organism evidence="8">
    <name type="scientific">Chlorobaculum parvum</name>
    <dbReference type="NCBI Taxonomy" id="274539"/>
    <lineage>
        <taxon>Bacteria</taxon>
        <taxon>Pseudomonadati</taxon>
        <taxon>Chlorobiota</taxon>
        <taxon>Chlorobiia</taxon>
        <taxon>Chlorobiales</taxon>
        <taxon>Chlorobiaceae</taxon>
        <taxon>Chlorobaculum</taxon>
    </lineage>
</organism>
<gene>
    <name evidence="8" type="ORF">ENL07_10715</name>
</gene>
<dbReference type="Gene3D" id="1.10.287.380">
    <property type="entry name" value="Valyl-tRNA synthetase, C-terminal domain"/>
    <property type="match status" value="1"/>
</dbReference>
<dbReference type="GO" id="GO:0005524">
    <property type="term" value="F:ATP binding"/>
    <property type="evidence" value="ECO:0007669"/>
    <property type="project" value="UniProtKB-KW"/>
</dbReference>
<dbReference type="FunFam" id="3.40.50.300:FF:000011">
    <property type="entry name" value="Putative ABC transporter ATP-binding component"/>
    <property type="match status" value="1"/>
</dbReference>
<evidence type="ECO:0000256" key="4">
    <source>
        <dbReference type="ARBA" id="ARBA00049360"/>
    </source>
</evidence>
<comment type="caution">
    <text evidence="8">The sequence shown here is derived from an EMBL/GenBank/DDBJ whole genome shotgun (WGS) entry which is preliminary data.</text>
</comment>
<dbReference type="FunFam" id="3.40.50.300:FF:000309">
    <property type="entry name" value="ABC transporter ATP-binding protein"/>
    <property type="match status" value="1"/>
</dbReference>
<accession>A0A7C5HIY1</accession>
<dbReference type="InterPro" id="IPR017871">
    <property type="entry name" value="ABC_transporter-like_CS"/>
</dbReference>
<keyword evidence="2" id="KW-0547">Nucleotide-binding</keyword>
<comment type="catalytic activity">
    <reaction evidence="4">
        <text>ATP + H2O = ADP + phosphate + H(+)</text>
        <dbReference type="Rhea" id="RHEA:13065"/>
        <dbReference type="ChEBI" id="CHEBI:15377"/>
        <dbReference type="ChEBI" id="CHEBI:15378"/>
        <dbReference type="ChEBI" id="CHEBI:30616"/>
        <dbReference type="ChEBI" id="CHEBI:43474"/>
        <dbReference type="ChEBI" id="CHEBI:456216"/>
    </reaction>
</comment>
<dbReference type="GO" id="GO:0016887">
    <property type="term" value="F:ATP hydrolysis activity"/>
    <property type="evidence" value="ECO:0007669"/>
    <property type="project" value="InterPro"/>
</dbReference>
<dbReference type="InterPro" id="IPR037118">
    <property type="entry name" value="Val-tRNA_synth_C_sf"/>
</dbReference>
<protein>
    <submittedName>
        <fullName evidence="8">ABC transporter ATP-binding protein</fullName>
    </submittedName>
</protein>
<feature type="domain" description="ABC transporter" evidence="7">
    <location>
        <begin position="336"/>
        <end position="555"/>
    </location>
</feature>
<dbReference type="SUPFAM" id="SSF52540">
    <property type="entry name" value="P-loop containing nucleoside triphosphate hydrolases"/>
    <property type="match status" value="2"/>
</dbReference>
<evidence type="ECO:0000256" key="2">
    <source>
        <dbReference type="ARBA" id="ARBA00022741"/>
    </source>
</evidence>
<dbReference type="PROSITE" id="PS50893">
    <property type="entry name" value="ABC_TRANSPORTER_2"/>
    <property type="match status" value="2"/>
</dbReference>
<keyword evidence="1" id="KW-0677">Repeat</keyword>
<dbReference type="GO" id="GO:0003677">
    <property type="term" value="F:DNA binding"/>
    <property type="evidence" value="ECO:0007669"/>
    <property type="project" value="InterPro"/>
</dbReference>
<evidence type="ECO:0000259" key="7">
    <source>
        <dbReference type="PROSITE" id="PS50893"/>
    </source>
</evidence>
<dbReference type="AlphaFoldDB" id="A0A7C5HIY1"/>
<dbReference type="InterPro" id="IPR032781">
    <property type="entry name" value="ABC_tran_Xtn"/>
</dbReference>
<dbReference type="Gene3D" id="3.40.50.300">
    <property type="entry name" value="P-loop containing nucleotide triphosphate hydrolases"/>
    <property type="match status" value="2"/>
</dbReference>
<proteinExistence type="inferred from homology"/>
<dbReference type="CDD" id="cd03221">
    <property type="entry name" value="ABCF_EF-3"/>
    <property type="match status" value="2"/>
</dbReference>
<dbReference type="InterPro" id="IPR032524">
    <property type="entry name" value="ABC_tran_C"/>
</dbReference>
<sequence length="651" mass="74160">MLEARNLSLSAGTKVLLRDTSFRIGDKDHASLVGLNGTGKSTLMRLLAGQLREDGPLSDGQIMKSAATTIGYLPQEISFEGDLDKTALQYALEANKTLHELSEKISQMEHELALPDQDHASDEYHKLIERFSDTSHDFERLGGYRMQSDAEKILSGLGFSSADFYKKVKEFSGGWQMRLLIARLLLQSPTLLLLDEPTNHLDIDSLRWLEQYLLNYEHSYLIVSHDRFFLDKLTTKTLEIAFNEITEYKGNYTFYEKKKAERYQLMMARYENDLKKMADLKSFVDRFRYKATKARQAQSRLRQMQKLEEELQAPEEDLSQISFSFPKARPSGREVLRLEGISKSFKLPDGTTKEVLKDIDVEIMRGDRIAIVGSNGAGKTTFCRILADEIDFEGKRQTGHHVSMNYFAQHQTDNLSPEKSILDEMMDSAPTAEAQRRVRDILGCFLFSGDAVEKKTAVLSGGEKSRVALAKILLQASNLLIMDEPTNHLDMRSKEMLIDSLENYDGTLLIVSHDRYFLDSLVNKVFEIKNGSVQVYLGTYAEYLEKAEKAWEKEKKQQAETEAKQAAEQKAAASKPTAKKPAAPKANSKKIEAIEKEIQRLEESKTQHEEMMAQPSFYEQSAEETHKATEEYEEVCRELDTLYVCWEEEAG</sequence>
<dbReference type="Pfam" id="PF12848">
    <property type="entry name" value="ABC_tran_Xtn"/>
    <property type="match status" value="1"/>
</dbReference>
<dbReference type="Proteomes" id="UP000886058">
    <property type="component" value="Unassembled WGS sequence"/>
</dbReference>
<name>A0A7C5HIY1_9CHLB</name>